<proteinExistence type="predicted"/>
<organism evidence="1">
    <name type="scientific">Arion vulgaris</name>
    <dbReference type="NCBI Taxonomy" id="1028688"/>
    <lineage>
        <taxon>Eukaryota</taxon>
        <taxon>Metazoa</taxon>
        <taxon>Spiralia</taxon>
        <taxon>Lophotrochozoa</taxon>
        <taxon>Mollusca</taxon>
        <taxon>Gastropoda</taxon>
        <taxon>Heterobranchia</taxon>
        <taxon>Euthyneura</taxon>
        <taxon>Panpulmonata</taxon>
        <taxon>Eupulmonata</taxon>
        <taxon>Stylommatophora</taxon>
        <taxon>Helicina</taxon>
        <taxon>Arionoidea</taxon>
        <taxon>Arionidae</taxon>
        <taxon>Arion</taxon>
    </lineage>
</organism>
<protein>
    <submittedName>
        <fullName evidence="1">Uncharacterized protein</fullName>
    </submittedName>
</protein>
<evidence type="ECO:0000313" key="1">
    <source>
        <dbReference type="EMBL" id="CEK62432.1"/>
    </source>
</evidence>
<accession>A0A0B6Z230</accession>
<name>A0A0B6Z230_9EUPU</name>
<dbReference type="EMBL" id="HACG01015567">
    <property type="protein sequence ID" value="CEK62432.1"/>
    <property type="molecule type" value="Transcribed_RNA"/>
</dbReference>
<sequence length="72" mass="8848">MHNQNDIFLRSLKTLYHTPITENTKRHDKIMTFINRCLCRIFHTRRPEVIKTELWQRTGLKPIQQEIKREKC</sequence>
<reference evidence="1" key="1">
    <citation type="submission" date="2014-12" db="EMBL/GenBank/DDBJ databases">
        <title>Insight into the proteome of Arion vulgaris.</title>
        <authorList>
            <person name="Aradska J."/>
            <person name="Bulat T."/>
            <person name="Smidak R."/>
            <person name="Sarate P."/>
            <person name="Gangsoo J."/>
            <person name="Sialana F."/>
            <person name="Bilban M."/>
            <person name="Lubec G."/>
        </authorList>
    </citation>
    <scope>NUCLEOTIDE SEQUENCE</scope>
    <source>
        <tissue evidence="1">Skin</tissue>
    </source>
</reference>
<gene>
    <name evidence="1" type="primary">ORF45156</name>
</gene>
<dbReference type="AlphaFoldDB" id="A0A0B6Z230"/>